<reference evidence="3" key="1">
    <citation type="submission" date="2021-04" db="EMBL/GenBank/DDBJ databases">
        <title>Genome based classification of Actinospica acidithermotolerans sp. nov., an actinobacterium isolated from an Indonesian hot spring.</title>
        <authorList>
            <person name="Kusuma A.B."/>
            <person name="Putra K.E."/>
            <person name="Nafisah S."/>
            <person name="Loh J."/>
            <person name="Nouioui I."/>
            <person name="Goodfellow M."/>
        </authorList>
    </citation>
    <scope>NUCLEOTIDE SEQUENCE</scope>
    <source>
        <strain evidence="3">MGRD01-02</strain>
    </source>
</reference>
<keyword evidence="4" id="KW-1185">Reference proteome</keyword>
<feature type="transmembrane region" description="Helical" evidence="2">
    <location>
        <begin position="137"/>
        <end position="152"/>
    </location>
</feature>
<evidence type="ECO:0000256" key="1">
    <source>
        <dbReference type="SAM" id="MobiDB-lite"/>
    </source>
</evidence>
<keyword evidence="2" id="KW-1133">Transmembrane helix</keyword>
<keyword evidence="2" id="KW-0472">Membrane</keyword>
<feature type="transmembrane region" description="Helical" evidence="2">
    <location>
        <begin position="186"/>
        <end position="212"/>
    </location>
</feature>
<gene>
    <name evidence="3" type="ORF">KDK95_13690</name>
</gene>
<dbReference type="EMBL" id="JAGSOH010000033">
    <property type="protein sequence ID" value="MBR7827365.1"/>
    <property type="molecule type" value="Genomic_DNA"/>
</dbReference>
<keyword evidence="2" id="KW-0812">Transmembrane</keyword>
<evidence type="ECO:0000256" key="2">
    <source>
        <dbReference type="SAM" id="Phobius"/>
    </source>
</evidence>
<feature type="transmembrane region" description="Helical" evidence="2">
    <location>
        <begin position="16"/>
        <end position="36"/>
    </location>
</feature>
<sequence>MIGTEGSPRPAMPSKWLGVGLMATVAGVWYALYAYLKFRQGGFFGWDLGIFDQTVRAYAHFHLPYVTSMQHGYAGDPGRLEWTDHFSPILMLLAPLYWVSNSAYNLLFAQAVLFAAAALPIFAFARRRLCAPPARPTAAYLAAAVYLLSWPLQSALAFDFHEVAFAPLLIALLIERADARRWGHAAVAAGLLLLVKEDMGLVVAMTGIWLLIRGDRKAGAWFAAAGLGAMALIIGVLMPLAGGSSLRDFEYTQLGATPGQAVLHLVEHPSQIVTQLIDPHVKVTTLLWLMLPVLFLCLRSWILLLALPLVVERYFADISFYWIRDYHYNAFLIAIVVMAAVDGAGKFRRPRWRLAWAVAALAVSVALLPSFPLSAVTSKALWQTTDSVHAQEHLLKELPAGSEVLMPWPSDPYTGGHVHPVNLHFAAAAPEWILTQDMSGDVAALNQTLAAGRNDARYAVYASYKGWTIGRLVTVAGAQPSSSSSSAPSSSSSSSPGG</sequence>
<feature type="transmembrane region" description="Helical" evidence="2">
    <location>
        <begin position="218"/>
        <end position="241"/>
    </location>
</feature>
<dbReference type="AlphaFoldDB" id="A0A941EBN8"/>
<evidence type="ECO:0000313" key="4">
    <source>
        <dbReference type="Proteomes" id="UP000676325"/>
    </source>
</evidence>
<dbReference type="Pfam" id="PF09852">
    <property type="entry name" value="DUF2079"/>
    <property type="match status" value="1"/>
</dbReference>
<feature type="transmembrane region" description="Helical" evidence="2">
    <location>
        <begin position="286"/>
        <end position="306"/>
    </location>
</feature>
<feature type="compositionally biased region" description="Low complexity" evidence="1">
    <location>
        <begin position="480"/>
        <end position="498"/>
    </location>
</feature>
<accession>A0A941EBN8</accession>
<dbReference type="InterPro" id="IPR018650">
    <property type="entry name" value="STSV1_Orf64"/>
</dbReference>
<organism evidence="3 4">
    <name type="scientific">Actinospica acidithermotolerans</name>
    <dbReference type="NCBI Taxonomy" id="2828514"/>
    <lineage>
        <taxon>Bacteria</taxon>
        <taxon>Bacillati</taxon>
        <taxon>Actinomycetota</taxon>
        <taxon>Actinomycetes</taxon>
        <taxon>Catenulisporales</taxon>
        <taxon>Actinospicaceae</taxon>
        <taxon>Actinospica</taxon>
    </lineage>
</organism>
<feature type="transmembrane region" description="Helical" evidence="2">
    <location>
        <begin position="326"/>
        <end position="345"/>
    </location>
</feature>
<feature type="transmembrane region" description="Helical" evidence="2">
    <location>
        <begin position="352"/>
        <end position="371"/>
    </location>
</feature>
<protein>
    <submittedName>
        <fullName evidence="3">DUF2079 domain-containing protein</fullName>
    </submittedName>
</protein>
<feature type="transmembrane region" description="Helical" evidence="2">
    <location>
        <begin position="106"/>
        <end position="125"/>
    </location>
</feature>
<feature type="region of interest" description="Disordered" evidence="1">
    <location>
        <begin position="478"/>
        <end position="498"/>
    </location>
</feature>
<proteinExistence type="predicted"/>
<name>A0A941EBN8_9ACTN</name>
<comment type="caution">
    <text evidence="3">The sequence shown here is derived from an EMBL/GenBank/DDBJ whole genome shotgun (WGS) entry which is preliminary data.</text>
</comment>
<evidence type="ECO:0000313" key="3">
    <source>
        <dbReference type="EMBL" id="MBR7827365.1"/>
    </source>
</evidence>
<dbReference type="RefSeq" id="WP_212518511.1">
    <property type="nucleotide sequence ID" value="NZ_JAGSOH010000033.1"/>
</dbReference>
<dbReference type="Proteomes" id="UP000676325">
    <property type="component" value="Unassembled WGS sequence"/>
</dbReference>